<keyword evidence="3" id="KW-1185">Reference proteome</keyword>
<feature type="compositionally biased region" description="Polar residues" evidence="1">
    <location>
        <begin position="81"/>
        <end position="91"/>
    </location>
</feature>
<reference evidence="2" key="1">
    <citation type="journal article" date="2020" name="Stud. Mycol.">
        <title>101 Dothideomycetes genomes: a test case for predicting lifestyles and emergence of pathogens.</title>
        <authorList>
            <person name="Haridas S."/>
            <person name="Albert R."/>
            <person name="Binder M."/>
            <person name="Bloem J."/>
            <person name="Labutti K."/>
            <person name="Salamov A."/>
            <person name="Andreopoulos B."/>
            <person name="Baker S."/>
            <person name="Barry K."/>
            <person name="Bills G."/>
            <person name="Bluhm B."/>
            <person name="Cannon C."/>
            <person name="Castanera R."/>
            <person name="Culley D."/>
            <person name="Daum C."/>
            <person name="Ezra D."/>
            <person name="Gonzalez J."/>
            <person name="Henrissat B."/>
            <person name="Kuo A."/>
            <person name="Liang C."/>
            <person name="Lipzen A."/>
            <person name="Lutzoni F."/>
            <person name="Magnuson J."/>
            <person name="Mondo S."/>
            <person name="Nolan M."/>
            <person name="Ohm R."/>
            <person name="Pangilinan J."/>
            <person name="Park H.-J."/>
            <person name="Ramirez L."/>
            <person name="Alfaro M."/>
            <person name="Sun H."/>
            <person name="Tritt A."/>
            <person name="Yoshinaga Y."/>
            <person name="Zwiers L.-H."/>
            <person name="Turgeon B."/>
            <person name="Goodwin S."/>
            <person name="Spatafora J."/>
            <person name="Crous P."/>
            <person name="Grigoriev I."/>
        </authorList>
    </citation>
    <scope>NUCLEOTIDE SEQUENCE</scope>
    <source>
        <strain evidence="2">SCOH1-5</strain>
    </source>
</reference>
<evidence type="ECO:0000313" key="3">
    <source>
        <dbReference type="Proteomes" id="UP000799539"/>
    </source>
</evidence>
<accession>A0A6A6FRZ9</accession>
<evidence type="ECO:0000313" key="2">
    <source>
        <dbReference type="EMBL" id="KAF2215928.1"/>
    </source>
</evidence>
<sequence>MVVPAPLVLSRTASLRLVGPAKAADCGYYDEAVVHLPAPVEHHEEALAPKSIFDEGASSYEPRYERVAGRGMGRHHWDEGTTVSRNPNRER</sequence>
<organism evidence="2 3">
    <name type="scientific">Cercospora zeae-maydis SCOH1-5</name>
    <dbReference type="NCBI Taxonomy" id="717836"/>
    <lineage>
        <taxon>Eukaryota</taxon>
        <taxon>Fungi</taxon>
        <taxon>Dikarya</taxon>
        <taxon>Ascomycota</taxon>
        <taxon>Pezizomycotina</taxon>
        <taxon>Dothideomycetes</taxon>
        <taxon>Dothideomycetidae</taxon>
        <taxon>Mycosphaerellales</taxon>
        <taxon>Mycosphaerellaceae</taxon>
        <taxon>Cercospora</taxon>
    </lineage>
</organism>
<dbReference type="AlphaFoldDB" id="A0A6A6FRZ9"/>
<dbReference type="EMBL" id="ML992665">
    <property type="protein sequence ID" value="KAF2215928.1"/>
    <property type="molecule type" value="Genomic_DNA"/>
</dbReference>
<gene>
    <name evidence="2" type="ORF">CERZMDRAFT_90030</name>
</gene>
<evidence type="ECO:0000256" key="1">
    <source>
        <dbReference type="SAM" id="MobiDB-lite"/>
    </source>
</evidence>
<feature type="region of interest" description="Disordered" evidence="1">
    <location>
        <begin position="71"/>
        <end position="91"/>
    </location>
</feature>
<proteinExistence type="predicted"/>
<dbReference type="Proteomes" id="UP000799539">
    <property type="component" value="Unassembled WGS sequence"/>
</dbReference>
<protein>
    <submittedName>
        <fullName evidence="2">Uncharacterized protein</fullName>
    </submittedName>
</protein>
<name>A0A6A6FRZ9_9PEZI</name>